<reference evidence="13" key="1">
    <citation type="submission" date="2009-05" db="EMBL/GenBank/DDBJ databases">
        <authorList>
            <person name="Harkins D.M."/>
            <person name="DeShazer D."/>
            <person name="Woods D.E."/>
            <person name="Brinkac L.M."/>
            <person name="Brown K.A."/>
            <person name="Hung G.C."/>
            <person name="Tuanyok A."/>
            <person name="Zhang B."/>
            <person name="Nierman W.C."/>
        </authorList>
    </citation>
    <scope>NUCLEOTIDE SEQUENCE [LARGE SCALE GENOMIC DNA]</scope>
    <source>
        <strain evidence="13">1710a</strain>
    </source>
</reference>
<sequence>MRHSARLLACGALCVTAAHAHAQSSVTLYGIVDTGIEFVSHASAKGGSAWRMPAVTGELPSRWGLRGVEDLGGGYRALFALESGFNLRGGELGQGGRLFGRQAYVGLRAPFGTLAFGRQYMMTYVALQGADIIGPDIYGLGSLDAYIPNGRADNAVTYVGSYRGVTLGAGYSFGRDSAGTGNSPGQGTCVGSVPGRAVECRSGSAMLKYDAERFGVAASYEEQRGGANAAANFFDGAAPMPIASSADKDTRAHVSAYANAGPVKLGAGWIGRRVSTDAPAAPDVRTDLFFVGAAYRATPFVTIDGEAYRIVDARHDARATMATLRASFSLSKRTAVYAQTAYLWNSAHARYSVSGGGGGTMPAAGVGQLGAMVGVRHMF</sequence>
<dbReference type="GO" id="GO:0015288">
    <property type="term" value="F:porin activity"/>
    <property type="evidence" value="ECO:0007669"/>
    <property type="project" value="UniProtKB-KW"/>
</dbReference>
<dbReference type="RefSeq" id="WP_004528060.1">
    <property type="nucleotide sequence ID" value="NZ_CM000833.1"/>
</dbReference>
<dbReference type="AlphaFoldDB" id="A0A0E1VRS6"/>
<evidence type="ECO:0000256" key="8">
    <source>
        <dbReference type="ARBA" id="ARBA00023114"/>
    </source>
</evidence>
<feature type="domain" description="Porin" evidence="12">
    <location>
        <begin position="9"/>
        <end position="346"/>
    </location>
</feature>
<evidence type="ECO:0000256" key="1">
    <source>
        <dbReference type="ARBA" id="ARBA00004571"/>
    </source>
</evidence>
<keyword evidence="8" id="KW-0626">Porin</keyword>
<dbReference type="InterPro" id="IPR023614">
    <property type="entry name" value="Porin_dom_sf"/>
</dbReference>
<keyword evidence="10" id="KW-0998">Cell outer membrane</keyword>
<evidence type="ECO:0000256" key="6">
    <source>
        <dbReference type="ARBA" id="ARBA00022729"/>
    </source>
</evidence>
<dbReference type="PANTHER" id="PTHR34501">
    <property type="entry name" value="PROTEIN YDDL-RELATED"/>
    <property type="match status" value="1"/>
</dbReference>
<proteinExistence type="predicted"/>
<dbReference type="Proteomes" id="UP000001812">
    <property type="component" value="Chromosome II"/>
</dbReference>
<accession>A0A0E1VRS6</accession>
<dbReference type="InterPro" id="IPR033900">
    <property type="entry name" value="Gram_neg_porin_domain"/>
</dbReference>
<evidence type="ECO:0000256" key="7">
    <source>
        <dbReference type="ARBA" id="ARBA00023065"/>
    </source>
</evidence>
<comment type="subcellular location">
    <subcellularLocation>
        <location evidence="1">Cell outer membrane</location>
        <topology evidence="1">Multi-pass membrane protein</topology>
    </subcellularLocation>
</comment>
<keyword evidence="5" id="KW-0812">Transmembrane</keyword>
<evidence type="ECO:0000259" key="12">
    <source>
        <dbReference type="Pfam" id="PF13609"/>
    </source>
</evidence>
<dbReference type="CDD" id="cd00342">
    <property type="entry name" value="gram_neg_porins"/>
    <property type="match status" value="1"/>
</dbReference>
<dbReference type="Pfam" id="PF13609">
    <property type="entry name" value="Porin_4"/>
    <property type="match status" value="1"/>
</dbReference>
<protein>
    <submittedName>
        <fullName evidence="13">Outer membrane porin</fullName>
    </submittedName>
</protein>
<evidence type="ECO:0000256" key="10">
    <source>
        <dbReference type="ARBA" id="ARBA00023237"/>
    </source>
</evidence>
<keyword evidence="6 11" id="KW-0732">Signal</keyword>
<dbReference type="GO" id="GO:0009279">
    <property type="term" value="C:cell outer membrane"/>
    <property type="evidence" value="ECO:0007669"/>
    <property type="project" value="UniProtKB-SubCell"/>
</dbReference>
<dbReference type="PANTHER" id="PTHR34501:SF9">
    <property type="entry name" value="MAJOR OUTER MEMBRANE PROTEIN P.IA"/>
    <property type="match status" value="1"/>
</dbReference>
<dbReference type="GeneID" id="93062925"/>
<name>A0A0E1VRS6_BURPE</name>
<dbReference type="Gene3D" id="2.40.160.10">
    <property type="entry name" value="Porin"/>
    <property type="match status" value="1"/>
</dbReference>
<organism evidence="13">
    <name type="scientific">Burkholderia pseudomallei 1710a</name>
    <dbReference type="NCBI Taxonomy" id="320371"/>
    <lineage>
        <taxon>Bacteria</taxon>
        <taxon>Pseudomonadati</taxon>
        <taxon>Pseudomonadota</taxon>
        <taxon>Betaproteobacteria</taxon>
        <taxon>Burkholderiales</taxon>
        <taxon>Burkholderiaceae</taxon>
        <taxon>Burkholderia</taxon>
        <taxon>pseudomallei group</taxon>
    </lineage>
</organism>
<evidence type="ECO:0000256" key="9">
    <source>
        <dbReference type="ARBA" id="ARBA00023136"/>
    </source>
</evidence>
<dbReference type="InterPro" id="IPR050298">
    <property type="entry name" value="Gram-neg_bact_OMP"/>
</dbReference>
<evidence type="ECO:0000256" key="11">
    <source>
        <dbReference type="SAM" id="SignalP"/>
    </source>
</evidence>
<evidence type="ECO:0000256" key="5">
    <source>
        <dbReference type="ARBA" id="ARBA00022692"/>
    </source>
</evidence>
<evidence type="ECO:0000256" key="3">
    <source>
        <dbReference type="ARBA" id="ARBA00022448"/>
    </source>
</evidence>
<dbReference type="SUPFAM" id="SSF56935">
    <property type="entry name" value="Porins"/>
    <property type="match status" value="1"/>
</dbReference>
<feature type="chain" id="PRO_5002387946" evidence="11">
    <location>
        <begin position="23"/>
        <end position="379"/>
    </location>
</feature>
<evidence type="ECO:0000313" key="13">
    <source>
        <dbReference type="EMBL" id="EET02789.1"/>
    </source>
</evidence>
<evidence type="ECO:0000256" key="2">
    <source>
        <dbReference type="ARBA" id="ARBA00011233"/>
    </source>
</evidence>
<dbReference type="HOGENOM" id="CLU_038238_2_0_4"/>
<dbReference type="GO" id="GO:0046930">
    <property type="term" value="C:pore complex"/>
    <property type="evidence" value="ECO:0007669"/>
    <property type="project" value="UniProtKB-KW"/>
</dbReference>
<gene>
    <name evidence="13" type="ORF">BURPS1710A_A0214</name>
</gene>
<dbReference type="EMBL" id="CM000833">
    <property type="protein sequence ID" value="EET02789.1"/>
    <property type="molecule type" value="Genomic_DNA"/>
</dbReference>
<keyword evidence="3" id="KW-0813">Transport</keyword>
<keyword evidence="9" id="KW-0472">Membrane</keyword>
<feature type="signal peptide" evidence="11">
    <location>
        <begin position="1"/>
        <end position="22"/>
    </location>
</feature>
<evidence type="ECO:0000256" key="4">
    <source>
        <dbReference type="ARBA" id="ARBA00022452"/>
    </source>
</evidence>
<dbReference type="GO" id="GO:0006811">
    <property type="term" value="P:monoatomic ion transport"/>
    <property type="evidence" value="ECO:0007669"/>
    <property type="project" value="UniProtKB-KW"/>
</dbReference>
<comment type="subunit">
    <text evidence="2">Homotrimer.</text>
</comment>
<keyword evidence="4" id="KW-1134">Transmembrane beta strand</keyword>
<keyword evidence="7" id="KW-0406">Ion transport</keyword>